<dbReference type="CDD" id="cd07067">
    <property type="entry name" value="HP_PGM_like"/>
    <property type="match status" value="1"/>
</dbReference>
<reference evidence="1 2" key="2">
    <citation type="journal article" date="2022" name="Arch. Microbiol.">
        <title>Rhodococcus pseudokoreensis sp. nov. isolated from the rhizosphere of young M26 apple rootstocks.</title>
        <authorList>
            <person name="Kampfer P."/>
            <person name="Glaeser S.P."/>
            <person name="Blom J."/>
            <person name="Wolf J."/>
            <person name="Benning S."/>
            <person name="Schloter M."/>
            <person name="Neumann-Schaal M."/>
        </authorList>
    </citation>
    <scope>NUCLEOTIDE SEQUENCE [LARGE SCALE GENOMIC DNA]</scope>
    <source>
        <strain evidence="1 2">R79</strain>
    </source>
</reference>
<sequence>MELVLVRHAEPDRAAAGPARANPGLSDRGREQAARAADYLAAEDFAALYTSPLIRAVDTADIIGKAVGLTPVTRADLAEFDRDAVEYLHFEDLRVNNDPRYEAFLRDDLSAWGTDVPSFRKRVTAEFDRIIDAHPGERVLVVSHGGVANAFIGGLVGASRLTIHEPGYTGFARIRAGRTRRTLVSLNETPHLRGFDLGIRAVRTQGA</sequence>
<proteinExistence type="predicted"/>
<dbReference type="SMART" id="SM00855">
    <property type="entry name" value="PGAM"/>
    <property type="match status" value="1"/>
</dbReference>
<dbReference type="Proteomes" id="UP000662986">
    <property type="component" value="Chromosome"/>
</dbReference>
<protein>
    <submittedName>
        <fullName evidence="1">Histidine phosphatase family protein</fullName>
    </submittedName>
</protein>
<dbReference type="PANTHER" id="PTHR48100">
    <property type="entry name" value="BROAD-SPECIFICITY PHOSPHATASE YOR283W-RELATED"/>
    <property type="match status" value="1"/>
</dbReference>
<dbReference type="EMBL" id="CP070619">
    <property type="protein sequence ID" value="QSE92035.1"/>
    <property type="molecule type" value="Genomic_DNA"/>
</dbReference>
<dbReference type="Pfam" id="PF00300">
    <property type="entry name" value="His_Phos_1"/>
    <property type="match status" value="1"/>
</dbReference>
<dbReference type="InterPro" id="IPR013078">
    <property type="entry name" value="His_Pase_superF_clade-1"/>
</dbReference>
<evidence type="ECO:0000313" key="1">
    <source>
        <dbReference type="EMBL" id="QSE92035.1"/>
    </source>
</evidence>
<organism evidence="1 2">
    <name type="scientific">Rhodococcus pseudokoreensis</name>
    <dbReference type="NCBI Taxonomy" id="2811421"/>
    <lineage>
        <taxon>Bacteria</taxon>
        <taxon>Bacillati</taxon>
        <taxon>Actinomycetota</taxon>
        <taxon>Actinomycetes</taxon>
        <taxon>Mycobacteriales</taxon>
        <taxon>Nocardiaceae</taxon>
        <taxon>Rhodococcus</taxon>
    </lineage>
</organism>
<dbReference type="SUPFAM" id="SSF53254">
    <property type="entry name" value="Phosphoglycerate mutase-like"/>
    <property type="match status" value="1"/>
</dbReference>
<dbReference type="PANTHER" id="PTHR48100:SF1">
    <property type="entry name" value="HISTIDINE PHOSPHATASE FAMILY PROTEIN-RELATED"/>
    <property type="match status" value="1"/>
</dbReference>
<reference evidence="1 2" key="1">
    <citation type="journal article" date="2021" name="Microbiol. Resour. Announc.">
        <title>Complete Genome Sequences of Two Rhodococcus sp. Strains with Large and Linear Chromosomes, Isolated from Apple Rhizosphere.</title>
        <authorList>
            <person name="Benning S."/>
            <person name="Brugnone N."/>
            <person name="Siani R."/>
            <person name="Kublik S."/>
            <person name="Schloter M."/>
            <person name="Rad V."/>
        </authorList>
    </citation>
    <scope>NUCLEOTIDE SEQUENCE [LARGE SCALE GENOMIC DNA]</scope>
    <source>
        <strain evidence="1 2">R79</strain>
    </source>
</reference>
<gene>
    <name evidence="1" type="ORF">JWS13_27045</name>
</gene>
<evidence type="ECO:0000313" key="2">
    <source>
        <dbReference type="Proteomes" id="UP000662986"/>
    </source>
</evidence>
<keyword evidence="2" id="KW-1185">Reference proteome</keyword>
<accession>A0A974ZVM8</accession>
<dbReference type="InterPro" id="IPR050275">
    <property type="entry name" value="PGM_Phosphatase"/>
</dbReference>
<dbReference type="Gene3D" id="3.40.50.1240">
    <property type="entry name" value="Phosphoglycerate mutase-like"/>
    <property type="match status" value="1"/>
</dbReference>
<dbReference type="InterPro" id="IPR029033">
    <property type="entry name" value="His_PPase_superfam"/>
</dbReference>
<name>A0A974ZVM8_9NOCA</name>